<keyword evidence="4" id="KW-1185">Reference proteome</keyword>
<evidence type="ECO:0000256" key="1">
    <source>
        <dbReference type="SAM" id="MobiDB-lite"/>
    </source>
</evidence>
<organism evidence="3 4">
    <name type="scientific">Tunturiibacter gelidiferens</name>
    <dbReference type="NCBI Taxonomy" id="3069689"/>
    <lineage>
        <taxon>Bacteria</taxon>
        <taxon>Pseudomonadati</taxon>
        <taxon>Acidobacteriota</taxon>
        <taxon>Terriglobia</taxon>
        <taxon>Terriglobales</taxon>
        <taxon>Acidobacteriaceae</taxon>
        <taxon>Tunturiibacter</taxon>
    </lineage>
</organism>
<dbReference type="Pfam" id="PF12704">
    <property type="entry name" value="MacB_PCD"/>
    <property type="match status" value="1"/>
</dbReference>
<gene>
    <name evidence="3" type="ORF">HDF14_002824</name>
</gene>
<feature type="compositionally biased region" description="Basic residues" evidence="1">
    <location>
        <begin position="239"/>
        <end position="249"/>
    </location>
</feature>
<protein>
    <recommendedName>
        <fullName evidence="2">MacB-like periplasmic core domain-containing protein</fullName>
    </recommendedName>
</protein>
<evidence type="ECO:0000313" key="3">
    <source>
        <dbReference type="EMBL" id="MBB5329206.1"/>
    </source>
</evidence>
<reference evidence="3 4" key="1">
    <citation type="submission" date="2020-08" db="EMBL/GenBank/DDBJ databases">
        <title>Genomic Encyclopedia of Type Strains, Phase IV (KMG-V): Genome sequencing to study the core and pangenomes of soil and plant-associated prokaryotes.</title>
        <authorList>
            <person name="Whitman W."/>
        </authorList>
    </citation>
    <scope>NUCLEOTIDE SEQUENCE [LARGE SCALE GENOMIC DNA]</scope>
    <source>
        <strain evidence="3 4">X5P2</strain>
    </source>
</reference>
<evidence type="ECO:0000259" key="2">
    <source>
        <dbReference type="Pfam" id="PF12704"/>
    </source>
</evidence>
<sequence length="255" mass="28364">MDEFVAAEKAGQAQPTEVRANVIASHYFSAIGIPIFAGRDLENKDSDRNSCVISQAAARLYFPNSSALGKTLRNIVRYPKAPSYPFHDFQIVGIVQDTKYTLRESPPPIVYLPITIGNAGMTNAGANLFFIIRARNAAAARSAYLATLHEMAPSSPEITPFRIQADLSRFSLARAAVVRDVRLLRIPRSVVKRHWRLWSRNMERDPENDGDWSPNGTRRDPHGSLSPRHAPGDAPAGRRSSRRRTRRTLRCSSGS</sequence>
<proteinExistence type="predicted"/>
<dbReference type="EMBL" id="JACHEB010000006">
    <property type="protein sequence ID" value="MBB5329206.1"/>
    <property type="molecule type" value="Genomic_DNA"/>
</dbReference>
<dbReference type="InterPro" id="IPR025857">
    <property type="entry name" value="MacB_PCD"/>
</dbReference>
<dbReference type="Proteomes" id="UP000535182">
    <property type="component" value="Unassembled WGS sequence"/>
</dbReference>
<comment type="caution">
    <text evidence="3">The sequence shown here is derived from an EMBL/GenBank/DDBJ whole genome shotgun (WGS) entry which is preliminary data.</text>
</comment>
<accession>A0A9X0QEZ2</accession>
<evidence type="ECO:0000313" key="4">
    <source>
        <dbReference type="Proteomes" id="UP000535182"/>
    </source>
</evidence>
<name>A0A9X0QEZ2_9BACT</name>
<dbReference type="AlphaFoldDB" id="A0A9X0QEZ2"/>
<feature type="region of interest" description="Disordered" evidence="1">
    <location>
        <begin position="203"/>
        <end position="255"/>
    </location>
</feature>
<feature type="domain" description="MacB-like periplasmic core" evidence="2">
    <location>
        <begin position="14"/>
        <end position="140"/>
    </location>
</feature>